<sequence>MPDNAWITPPAPLDLAALFPGMAHLARTTTRLHPRVGAPTVFESSMGAKPLWPAEEPWPTCTELHDDADDDEGPVAAVPLLQLFQRDVRQLPFPEGTDLLQVLWCPRNHEDFDRWPAGPRTSLYWRQSAAVTDVIALIPVTASRDGYYVIEPSVLHPEPGVIEYPRGGGYPHENWDWDPIVQLKGQLGYRADCALFTAPGTKVGGWPGFCQEPYWPECEQCGQRTEHLLTVSDCEDVADSGGRWVPSCTNPGVVPEGIDFCHGAMQLFYCARCPDLPHIQWYDR</sequence>
<evidence type="ECO:0008006" key="3">
    <source>
        <dbReference type="Google" id="ProtNLM"/>
    </source>
</evidence>
<dbReference type="AlphaFoldDB" id="A0A941ELU0"/>
<accession>A0A941ELU0</accession>
<dbReference type="EMBL" id="JAGSOG010000027">
    <property type="protein sequence ID" value="MBR7833305.1"/>
    <property type="molecule type" value="Genomic_DNA"/>
</dbReference>
<keyword evidence="2" id="KW-1185">Reference proteome</keyword>
<name>A0A941ELU0_9ACTN</name>
<organism evidence="1 2">
    <name type="scientific">Actinospica durhamensis</name>
    <dbReference type="NCBI Taxonomy" id="1508375"/>
    <lineage>
        <taxon>Bacteria</taxon>
        <taxon>Bacillati</taxon>
        <taxon>Actinomycetota</taxon>
        <taxon>Actinomycetes</taxon>
        <taxon>Catenulisporales</taxon>
        <taxon>Actinospicaceae</taxon>
        <taxon>Actinospica</taxon>
    </lineage>
</organism>
<evidence type="ECO:0000313" key="1">
    <source>
        <dbReference type="EMBL" id="MBR7833305.1"/>
    </source>
</evidence>
<gene>
    <name evidence="1" type="ORF">KDL01_08510</name>
</gene>
<protein>
    <recommendedName>
        <fullName evidence="3">DUF1963 domain-containing protein</fullName>
    </recommendedName>
</protein>
<reference evidence="1" key="1">
    <citation type="submission" date="2021-04" db="EMBL/GenBank/DDBJ databases">
        <title>Genome based classification of Actinospica acidithermotolerans sp. nov., an actinobacterium isolated from an Indonesian hot spring.</title>
        <authorList>
            <person name="Kusuma A.B."/>
            <person name="Putra K.E."/>
            <person name="Nafisah S."/>
            <person name="Loh J."/>
            <person name="Nouioui I."/>
            <person name="Goodfellow M."/>
        </authorList>
    </citation>
    <scope>NUCLEOTIDE SEQUENCE</scope>
    <source>
        <strain evidence="1">CSCA 57</strain>
    </source>
</reference>
<dbReference type="RefSeq" id="WP_212527828.1">
    <property type="nucleotide sequence ID" value="NZ_JAGSOG010000027.1"/>
</dbReference>
<comment type="caution">
    <text evidence="1">The sequence shown here is derived from an EMBL/GenBank/DDBJ whole genome shotgun (WGS) entry which is preliminary data.</text>
</comment>
<dbReference type="Proteomes" id="UP000675781">
    <property type="component" value="Unassembled WGS sequence"/>
</dbReference>
<dbReference type="Gene3D" id="2.30.320.10">
    <property type="entry name" value="YwqG-like"/>
    <property type="match status" value="1"/>
</dbReference>
<proteinExistence type="predicted"/>
<evidence type="ECO:0000313" key="2">
    <source>
        <dbReference type="Proteomes" id="UP000675781"/>
    </source>
</evidence>